<dbReference type="SMART" id="SM00355">
    <property type="entry name" value="ZnF_C2H2"/>
    <property type="match status" value="2"/>
</dbReference>
<evidence type="ECO:0000259" key="3">
    <source>
        <dbReference type="PROSITE" id="PS50157"/>
    </source>
</evidence>
<name>A0A401QKP0_SCYTO</name>
<dbReference type="GO" id="GO:0008270">
    <property type="term" value="F:zinc ion binding"/>
    <property type="evidence" value="ECO:0007669"/>
    <property type="project" value="UniProtKB-KW"/>
</dbReference>
<sequence length="261" mass="27747">MLGSGSAGGEGEPALPPPDTEAEGGQGPQFSFGDPAPGEEEEEDEDEDEEAKGSSPGDFRVLDPRSAKVDNDILALGKIIGTIGEYVNGDDDPQRAVAESEIEYCGTSYRRAAVADRQREAGRDVAHALPDWDPHRQTQGLAANGHPPPGRKGAAAGWRKRRRPGAVGAGIVQQCPTCGWEGTSRQSLAQHIARHGLTKRFRCSQCRFACYKKDRLRRHLLTHGARPPDHPGPQESEAVGIPGTGAEAAREGNVPLTPGGK</sequence>
<dbReference type="Proteomes" id="UP000288216">
    <property type="component" value="Unassembled WGS sequence"/>
</dbReference>
<dbReference type="OrthoDB" id="10493820at2759"/>
<dbReference type="EMBL" id="BFAA01227700">
    <property type="protein sequence ID" value="GCB85940.1"/>
    <property type="molecule type" value="Genomic_DNA"/>
</dbReference>
<feature type="region of interest" description="Disordered" evidence="2">
    <location>
        <begin position="222"/>
        <end position="261"/>
    </location>
</feature>
<dbReference type="PROSITE" id="PS50157">
    <property type="entry name" value="ZINC_FINGER_C2H2_2"/>
    <property type="match status" value="1"/>
</dbReference>
<dbReference type="STRING" id="75743.A0A401QKP0"/>
<comment type="caution">
    <text evidence="4">The sequence shown here is derived from an EMBL/GenBank/DDBJ whole genome shotgun (WGS) entry which is preliminary data.</text>
</comment>
<gene>
    <name evidence="4" type="ORF">scyTo_0026677</name>
</gene>
<accession>A0A401QKP0</accession>
<evidence type="ECO:0000256" key="1">
    <source>
        <dbReference type="PROSITE-ProRule" id="PRU00042"/>
    </source>
</evidence>
<protein>
    <recommendedName>
        <fullName evidence="3">C2H2-type domain-containing protein</fullName>
    </recommendedName>
</protein>
<evidence type="ECO:0000313" key="4">
    <source>
        <dbReference type="EMBL" id="GCB85940.1"/>
    </source>
</evidence>
<dbReference type="PROSITE" id="PS00028">
    <property type="entry name" value="ZINC_FINGER_C2H2_1"/>
    <property type="match status" value="1"/>
</dbReference>
<reference evidence="4 5" key="1">
    <citation type="journal article" date="2018" name="Nat. Ecol. Evol.">
        <title>Shark genomes provide insights into elasmobranch evolution and the origin of vertebrates.</title>
        <authorList>
            <person name="Hara Y"/>
            <person name="Yamaguchi K"/>
            <person name="Onimaru K"/>
            <person name="Kadota M"/>
            <person name="Koyanagi M"/>
            <person name="Keeley SD"/>
            <person name="Tatsumi K"/>
            <person name="Tanaka K"/>
            <person name="Motone F"/>
            <person name="Kageyama Y"/>
            <person name="Nozu R"/>
            <person name="Adachi N"/>
            <person name="Nishimura O"/>
            <person name="Nakagawa R"/>
            <person name="Tanegashima C"/>
            <person name="Kiyatake I"/>
            <person name="Matsumoto R"/>
            <person name="Murakumo K"/>
            <person name="Nishida K"/>
            <person name="Terakita A"/>
            <person name="Kuratani S"/>
            <person name="Sato K"/>
            <person name="Hyodo S Kuraku.S."/>
        </authorList>
    </citation>
    <scope>NUCLEOTIDE SEQUENCE [LARGE SCALE GENOMIC DNA]</scope>
</reference>
<keyword evidence="1" id="KW-0863">Zinc-finger</keyword>
<feature type="domain" description="C2H2-type" evidence="3">
    <location>
        <begin position="201"/>
        <end position="228"/>
    </location>
</feature>
<organism evidence="4 5">
    <name type="scientific">Scyliorhinus torazame</name>
    <name type="common">Cloudy catshark</name>
    <name type="synonym">Catulus torazame</name>
    <dbReference type="NCBI Taxonomy" id="75743"/>
    <lineage>
        <taxon>Eukaryota</taxon>
        <taxon>Metazoa</taxon>
        <taxon>Chordata</taxon>
        <taxon>Craniata</taxon>
        <taxon>Vertebrata</taxon>
        <taxon>Chondrichthyes</taxon>
        <taxon>Elasmobranchii</taxon>
        <taxon>Galeomorphii</taxon>
        <taxon>Galeoidea</taxon>
        <taxon>Carcharhiniformes</taxon>
        <taxon>Scyliorhinidae</taxon>
        <taxon>Scyliorhinus</taxon>
    </lineage>
</organism>
<feature type="compositionally biased region" description="Acidic residues" evidence="2">
    <location>
        <begin position="37"/>
        <end position="50"/>
    </location>
</feature>
<keyword evidence="1" id="KW-0479">Metal-binding</keyword>
<evidence type="ECO:0000256" key="2">
    <source>
        <dbReference type="SAM" id="MobiDB-lite"/>
    </source>
</evidence>
<dbReference type="Gene3D" id="3.30.160.60">
    <property type="entry name" value="Classic Zinc Finger"/>
    <property type="match status" value="1"/>
</dbReference>
<keyword evidence="5" id="KW-1185">Reference proteome</keyword>
<feature type="region of interest" description="Disordered" evidence="2">
    <location>
        <begin position="1"/>
        <end position="65"/>
    </location>
</feature>
<feature type="compositionally biased region" description="Gly residues" evidence="2">
    <location>
        <begin position="1"/>
        <end position="11"/>
    </location>
</feature>
<feature type="region of interest" description="Disordered" evidence="2">
    <location>
        <begin position="130"/>
        <end position="165"/>
    </location>
</feature>
<dbReference type="AlphaFoldDB" id="A0A401QKP0"/>
<dbReference type="InterPro" id="IPR036236">
    <property type="entry name" value="Znf_C2H2_sf"/>
</dbReference>
<dbReference type="SUPFAM" id="SSF57667">
    <property type="entry name" value="beta-beta-alpha zinc fingers"/>
    <property type="match status" value="1"/>
</dbReference>
<evidence type="ECO:0000313" key="5">
    <source>
        <dbReference type="Proteomes" id="UP000288216"/>
    </source>
</evidence>
<keyword evidence="1" id="KW-0862">Zinc</keyword>
<dbReference type="InterPro" id="IPR013087">
    <property type="entry name" value="Znf_C2H2_type"/>
</dbReference>
<proteinExistence type="predicted"/>